<keyword evidence="6" id="KW-1185">Reference proteome</keyword>
<evidence type="ECO:0000256" key="2">
    <source>
        <dbReference type="ARBA" id="ARBA00023125"/>
    </source>
</evidence>
<evidence type="ECO:0000256" key="1">
    <source>
        <dbReference type="ARBA" id="ARBA00023015"/>
    </source>
</evidence>
<dbReference type="EMBL" id="CP113836">
    <property type="protein sequence ID" value="WAL68690.1"/>
    <property type="molecule type" value="Genomic_DNA"/>
</dbReference>
<keyword evidence="2" id="KW-0238">DNA-binding</keyword>
<dbReference type="Gene3D" id="1.10.10.10">
    <property type="entry name" value="Winged helix-like DNA-binding domain superfamily/Winged helix DNA-binding domain"/>
    <property type="match status" value="1"/>
</dbReference>
<dbReference type="SUPFAM" id="SSF46785">
    <property type="entry name" value="Winged helix' DNA-binding domain"/>
    <property type="match status" value="1"/>
</dbReference>
<dbReference type="InterPro" id="IPR036390">
    <property type="entry name" value="WH_DNA-bd_sf"/>
</dbReference>
<dbReference type="PANTHER" id="PTHR33204">
    <property type="entry name" value="TRANSCRIPTIONAL REGULATOR, MARR FAMILY"/>
    <property type="match status" value="1"/>
</dbReference>
<protein>
    <submittedName>
        <fullName evidence="5">Helix-turn-helix domain-containing protein</fullName>
    </submittedName>
</protein>
<keyword evidence="1" id="KW-0805">Transcription regulation</keyword>
<reference evidence="5" key="1">
    <citation type="submission" date="2022-11" db="EMBL/GenBank/DDBJ databases">
        <authorList>
            <person name="Mo P."/>
        </authorList>
    </citation>
    <scope>NUCLEOTIDE SEQUENCE</scope>
    <source>
        <strain evidence="5">HUAS 11-8</strain>
    </source>
</reference>
<name>A0ABY7B9R2_9PSEU</name>
<dbReference type="RefSeq" id="WP_268758783.1">
    <property type="nucleotide sequence ID" value="NZ_CP113836.1"/>
</dbReference>
<feature type="domain" description="HTH hxlR-type" evidence="4">
    <location>
        <begin position="1"/>
        <end position="54"/>
    </location>
</feature>
<proteinExistence type="predicted"/>
<dbReference type="Pfam" id="PF01638">
    <property type="entry name" value="HxlR"/>
    <property type="match status" value="1"/>
</dbReference>
<organism evidence="5 6">
    <name type="scientific">Amycolatopsis cynarae</name>
    <dbReference type="NCBI Taxonomy" id="2995223"/>
    <lineage>
        <taxon>Bacteria</taxon>
        <taxon>Bacillati</taxon>
        <taxon>Actinomycetota</taxon>
        <taxon>Actinomycetes</taxon>
        <taxon>Pseudonocardiales</taxon>
        <taxon>Pseudonocardiaceae</taxon>
        <taxon>Amycolatopsis</taxon>
    </lineage>
</organism>
<dbReference type="InterPro" id="IPR002577">
    <property type="entry name" value="HTH_HxlR"/>
</dbReference>
<accession>A0ABY7B9R2</accession>
<evidence type="ECO:0000313" key="6">
    <source>
        <dbReference type="Proteomes" id="UP001163203"/>
    </source>
</evidence>
<sequence length="54" mass="6161">MTTVCLTEDGPQRFGELQRHLQGISPKVLTQTLRRLEEFGLLDRTVYPAVPLHV</sequence>
<evidence type="ECO:0000256" key="3">
    <source>
        <dbReference type="ARBA" id="ARBA00023163"/>
    </source>
</evidence>
<gene>
    <name evidence="5" type="ORF">ORV05_13220</name>
</gene>
<dbReference type="PANTHER" id="PTHR33204:SF18">
    <property type="entry name" value="TRANSCRIPTIONAL REGULATORY PROTEIN"/>
    <property type="match status" value="1"/>
</dbReference>
<evidence type="ECO:0000313" key="5">
    <source>
        <dbReference type="EMBL" id="WAL68690.1"/>
    </source>
</evidence>
<dbReference type="Proteomes" id="UP001163203">
    <property type="component" value="Chromosome"/>
</dbReference>
<dbReference type="InterPro" id="IPR036388">
    <property type="entry name" value="WH-like_DNA-bd_sf"/>
</dbReference>
<keyword evidence="3" id="KW-0804">Transcription</keyword>
<evidence type="ECO:0000259" key="4">
    <source>
        <dbReference type="PROSITE" id="PS51118"/>
    </source>
</evidence>
<dbReference type="PROSITE" id="PS51118">
    <property type="entry name" value="HTH_HXLR"/>
    <property type="match status" value="1"/>
</dbReference>